<sequence>MVYTKSRRLKTLAVATAGLLSLARCAPFPAADSVGTTASDTESASFTLTSAPSLANADKAKTASFTPLSTAKWLTSEDNHEAVSEDDLSRFGIAAEQMKTFHPDAPDQELAGPAKDTAFSQTDIAFLNSTLHVKIPTEVEGEEKSVRSRALEITKDERETIKQLAYSQSQTGFWLGLLNGTPYRWELMTVEGEDVSASFSIQLPSVLQPGRSITWKAEMSDDDAHAEVRYNLIGTKEEMWLTLTIHPGFPHKVTVQYGGALETVGLSDSGQCGSVVDLGVDRGVECATFYLTGVEGRFYANDAPPNWMHSMMDDIGEYTLRDVMLPRSHRAGMYTTHKRYGVGNRINTFTQDFSVYYQLKVGGVRVLDLSPLLDKDGSIWESYGSTPKSRSPMMASGFRGTTGVSHDSLVAQINKFNDDFPGELIILDVNGKELRNGKDFKPLQGEGVSKVIDSFKRLKHRAVLVPGKDVTQMPIADIIGSGKSAVVIRMPEDRIPGLPDGYDWPGARKGFVTPAELPVFQQWSNKDDEYHMLYDQVAALQQHRKDGRAQELYEADLLLTLKDKDLFGGTAITALNAPAWVMLVQRFWTAFKGVRYPNWVAMDAIRGSSLRGVAMAVNQCFVAKRCGTFGGRVPGAAAEQVSGNKMLPTLQKVGNGTASATVVNN</sequence>
<dbReference type="Proteomes" id="UP000076881">
    <property type="component" value="Unassembled WGS sequence"/>
</dbReference>
<comment type="caution">
    <text evidence="2">The sequence shown here is derived from an EMBL/GenBank/DDBJ whole genome shotgun (WGS) entry which is preliminary data.</text>
</comment>
<keyword evidence="3" id="KW-1185">Reference proteome</keyword>
<name>A0A168DKC6_CORDF</name>
<dbReference type="GO" id="GO:0006629">
    <property type="term" value="P:lipid metabolic process"/>
    <property type="evidence" value="ECO:0007669"/>
    <property type="project" value="InterPro"/>
</dbReference>
<reference evidence="2 3" key="1">
    <citation type="journal article" date="2016" name="Genome Biol. Evol.">
        <title>Divergent and convergent evolution of fungal pathogenicity.</title>
        <authorList>
            <person name="Shang Y."/>
            <person name="Xiao G."/>
            <person name="Zheng P."/>
            <person name="Cen K."/>
            <person name="Zhan S."/>
            <person name="Wang C."/>
        </authorList>
    </citation>
    <scope>NUCLEOTIDE SEQUENCE [LARGE SCALE GENOMIC DNA]</scope>
    <source>
        <strain evidence="2 3">RCEF 1005</strain>
    </source>
</reference>
<evidence type="ECO:0000313" key="3">
    <source>
        <dbReference type="Proteomes" id="UP000076881"/>
    </source>
</evidence>
<dbReference type="EMBL" id="AZHF01000007">
    <property type="protein sequence ID" value="OAA72718.1"/>
    <property type="molecule type" value="Genomic_DNA"/>
</dbReference>
<dbReference type="SUPFAM" id="SSF51695">
    <property type="entry name" value="PLC-like phosphodiesterases"/>
    <property type="match status" value="1"/>
</dbReference>
<dbReference type="InterPro" id="IPR017946">
    <property type="entry name" value="PLC-like_Pdiesterase_TIM-brl"/>
</dbReference>
<evidence type="ECO:0000313" key="2">
    <source>
        <dbReference type="EMBL" id="OAA72718.1"/>
    </source>
</evidence>
<dbReference type="OrthoDB" id="1046782at2759"/>
<proteinExistence type="predicted"/>
<keyword evidence="1" id="KW-0732">Signal</keyword>
<accession>A0A168DKC6</accession>
<organism evidence="2 3">
    <name type="scientific">Akanthomyces lecanii RCEF 1005</name>
    <dbReference type="NCBI Taxonomy" id="1081108"/>
    <lineage>
        <taxon>Eukaryota</taxon>
        <taxon>Fungi</taxon>
        <taxon>Dikarya</taxon>
        <taxon>Ascomycota</taxon>
        <taxon>Pezizomycotina</taxon>
        <taxon>Sordariomycetes</taxon>
        <taxon>Hypocreomycetidae</taxon>
        <taxon>Hypocreales</taxon>
        <taxon>Cordycipitaceae</taxon>
        <taxon>Akanthomyces</taxon>
        <taxon>Cordyceps confragosa</taxon>
    </lineage>
</organism>
<dbReference type="AlphaFoldDB" id="A0A168DKC6"/>
<dbReference type="Gene3D" id="3.20.20.190">
    <property type="entry name" value="Phosphatidylinositol (PI) phosphodiesterase"/>
    <property type="match status" value="1"/>
</dbReference>
<gene>
    <name evidence="2" type="ORF">LEL_08502</name>
</gene>
<protein>
    <submittedName>
        <fullName evidence="2">LysM domain-containing protein</fullName>
    </submittedName>
</protein>
<dbReference type="GO" id="GO:0008081">
    <property type="term" value="F:phosphoric diester hydrolase activity"/>
    <property type="evidence" value="ECO:0007669"/>
    <property type="project" value="InterPro"/>
</dbReference>
<evidence type="ECO:0000256" key="1">
    <source>
        <dbReference type="SAM" id="SignalP"/>
    </source>
</evidence>
<feature type="signal peptide" evidence="1">
    <location>
        <begin position="1"/>
        <end position="25"/>
    </location>
</feature>
<feature type="chain" id="PRO_5007896248" evidence="1">
    <location>
        <begin position="26"/>
        <end position="665"/>
    </location>
</feature>